<comment type="caution">
    <text evidence="1">The sequence shown here is derived from an EMBL/GenBank/DDBJ whole genome shotgun (WGS) entry which is preliminary data.</text>
</comment>
<dbReference type="EMBL" id="LUUH01000030">
    <property type="protein sequence ID" value="OAI06989.1"/>
    <property type="molecule type" value="Genomic_DNA"/>
</dbReference>
<proteinExistence type="predicted"/>
<name>A0A177MQ56_METMH</name>
<dbReference type="Proteomes" id="UP000077763">
    <property type="component" value="Unassembled WGS sequence"/>
</dbReference>
<protein>
    <submittedName>
        <fullName evidence="1">Uncharacterized protein</fullName>
    </submittedName>
</protein>
<organism evidence="1 2">
    <name type="scientific">Methylomonas methanica</name>
    <dbReference type="NCBI Taxonomy" id="421"/>
    <lineage>
        <taxon>Bacteria</taxon>
        <taxon>Pseudomonadati</taxon>
        <taxon>Pseudomonadota</taxon>
        <taxon>Gammaproteobacteria</taxon>
        <taxon>Methylococcales</taxon>
        <taxon>Methylococcaceae</taxon>
        <taxon>Methylomonas</taxon>
    </lineage>
</organism>
<accession>A0A177MQ56</accession>
<dbReference type="AlphaFoldDB" id="A0A177MQ56"/>
<gene>
    <name evidence="1" type="ORF">A1353_08115</name>
</gene>
<reference evidence="1 2" key="1">
    <citation type="submission" date="2016-03" db="EMBL/GenBank/DDBJ databases">
        <authorList>
            <person name="Ploux O."/>
        </authorList>
    </citation>
    <scope>NUCLEOTIDE SEQUENCE [LARGE SCALE GENOMIC DNA]</scope>
    <source>
        <strain evidence="1 2">R-45371</strain>
    </source>
</reference>
<evidence type="ECO:0000313" key="2">
    <source>
        <dbReference type="Proteomes" id="UP000077763"/>
    </source>
</evidence>
<evidence type="ECO:0000313" key="1">
    <source>
        <dbReference type="EMBL" id="OAI06989.1"/>
    </source>
</evidence>
<sequence>MVQLSIIEAASRIENDLEQGFLPNEAKNRLARYEQNKRRKGKYFDLGHFCKPVQMNGSGEIS</sequence>
<dbReference type="RefSeq" id="WP_026601766.1">
    <property type="nucleotide sequence ID" value="NZ_LUUH01000030.1"/>
</dbReference>